<keyword evidence="3" id="KW-1185">Reference proteome</keyword>
<evidence type="ECO:0000256" key="1">
    <source>
        <dbReference type="SAM" id="MobiDB-lite"/>
    </source>
</evidence>
<feature type="compositionally biased region" description="Acidic residues" evidence="1">
    <location>
        <begin position="34"/>
        <end position="46"/>
    </location>
</feature>
<accession>A0A811R2L2</accession>
<sequence length="66" mass="7349">MSHDKEIARKLFVEMNHEAIDILGDGGLVILSSDSEEEDVEEEEVDEEKKEKVKDGPEGSESSSRS</sequence>
<organism evidence="2 3">
    <name type="scientific">Miscanthus lutarioriparius</name>
    <dbReference type="NCBI Taxonomy" id="422564"/>
    <lineage>
        <taxon>Eukaryota</taxon>
        <taxon>Viridiplantae</taxon>
        <taxon>Streptophyta</taxon>
        <taxon>Embryophyta</taxon>
        <taxon>Tracheophyta</taxon>
        <taxon>Spermatophyta</taxon>
        <taxon>Magnoliopsida</taxon>
        <taxon>Liliopsida</taxon>
        <taxon>Poales</taxon>
        <taxon>Poaceae</taxon>
        <taxon>PACMAD clade</taxon>
        <taxon>Panicoideae</taxon>
        <taxon>Andropogonodae</taxon>
        <taxon>Andropogoneae</taxon>
        <taxon>Saccharinae</taxon>
        <taxon>Miscanthus</taxon>
    </lineage>
</organism>
<gene>
    <name evidence="2" type="ORF">NCGR_LOCUS47254</name>
</gene>
<dbReference type="Proteomes" id="UP000604825">
    <property type="component" value="Unassembled WGS sequence"/>
</dbReference>
<proteinExistence type="predicted"/>
<evidence type="ECO:0000313" key="3">
    <source>
        <dbReference type="Proteomes" id="UP000604825"/>
    </source>
</evidence>
<feature type="region of interest" description="Disordered" evidence="1">
    <location>
        <begin position="31"/>
        <end position="66"/>
    </location>
</feature>
<evidence type="ECO:0000313" key="2">
    <source>
        <dbReference type="EMBL" id="CAD6263949.1"/>
    </source>
</evidence>
<dbReference type="AlphaFoldDB" id="A0A811R2L2"/>
<reference evidence="2" key="1">
    <citation type="submission" date="2020-10" db="EMBL/GenBank/DDBJ databases">
        <authorList>
            <person name="Han B."/>
            <person name="Lu T."/>
            <person name="Zhao Q."/>
            <person name="Huang X."/>
            <person name="Zhao Y."/>
        </authorList>
    </citation>
    <scope>NUCLEOTIDE SEQUENCE</scope>
</reference>
<dbReference type="EMBL" id="CAJGYO010000012">
    <property type="protein sequence ID" value="CAD6263949.1"/>
    <property type="molecule type" value="Genomic_DNA"/>
</dbReference>
<name>A0A811R2L2_9POAL</name>
<protein>
    <submittedName>
        <fullName evidence="2">Uncharacterized protein</fullName>
    </submittedName>
</protein>
<feature type="compositionally biased region" description="Basic and acidic residues" evidence="1">
    <location>
        <begin position="47"/>
        <end position="57"/>
    </location>
</feature>
<comment type="caution">
    <text evidence="2">The sequence shown here is derived from an EMBL/GenBank/DDBJ whole genome shotgun (WGS) entry which is preliminary data.</text>
</comment>